<protein>
    <submittedName>
        <fullName evidence="1">Uncharacterized protein</fullName>
    </submittedName>
</protein>
<sequence>MENECMNSGLRPFALGLRPLSRCQTPQLCAGPFLTWAPAPPFVGSGPSKWSKFAEKGFGTVVVHGDLTSVKLFEVLFDISVSCTKTPTRKYPLETHVEMGSEFAVEEKCMKWTKFADKGVEPANAHGTFKCLIVVAEKHQLAGASRKDFLKRKKIAGESISEEKVEEDEDNAGEE</sequence>
<accession>A0A7C8VJU5</accession>
<evidence type="ECO:0000313" key="1">
    <source>
        <dbReference type="EMBL" id="KAF3284806.1"/>
    </source>
</evidence>
<dbReference type="OrthoDB" id="10418550at2759"/>
<name>A0A7C8VJU5_ORBOL</name>
<proteinExistence type="predicted"/>
<reference evidence="1 2" key="1">
    <citation type="submission" date="2020-01" db="EMBL/GenBank/DDBJ databases">
        <authorList>
            <person name="Palmer J.M."/>
        </authorList>
    </citation>
    <scope>NUCLEOTIDE SEQUENCE [LARGE SCALE GENOMIC DNA]</scope>
    <source>
        <strain evidence="1 2">TWF970</strain>
    </source>
</reference>
<dbReference type="AlphaFoldDB" id="A0A7C8VJU5"/>
<dbReference type="Proteomes" id="UP000474640">
    <property type="component" value="Unassembled WGS sequence"/>
</dbReference>
<evidence type="ECO:0000313" key="2">
    <source>
        <dbReference type="Proteomes" id="UP000474640"/>
    </source>
</evidence>
<gene>
    <name evidence="1" type="ORF">TWF970_011088</name>
</gene>
<comment type="caution">
    <text evidence="1">The sequence shown here is derived from an EMBL/GenBank/DDBJ whole genome shotgun (WGS) entry which is preliminary data.</text>
</comment>
<dbReference type="EMBL" id="JAABOJ010000008">
    <property type="protein sequence ID" value="KAF3284806.1"/>
    <property type="molecule type" value="Genomic_DNA"/>
</dbReference>
<organism evidence="1 2">
    <name type="scientific">Orbilia oligospora</name>
    <name type="common">Nematode-trapping fungus</name>
    <name type="synonym">Arthrobotrys oligospora</name>
    <dbReference type="NCBI Taxonomy" id="2813651"/>
    <lineage>
        <taxon>Eukaryota</taxon>
        <taxon>Fungi</taxon>
        <taxon>Dikarya</taxon>
        <taxon>Ascomycota</taxon>
        <taxon>Pezizomycotina</taxon>
        <taxon>Orbiliomycetes</taxon>
        <taxon>Orbiliales</taxon>
        <taxon>Orbiliaceae</taxon>
        <taxon>Orbilia</taxon>
    </lineage>
</organism>